<evidence type="ECO:0000313" key="10">
    <source>
        <dbReference type="Proteomes" id="UP000286947"/>
    </source>
</evidence>
<feature type="compositionally biased region" description="Polar residues" evidence="7">
    <location>
        <begin position="1"/>
        <end position="13"/>
    </location>
</feature>
<dbReference type="GO" id="GO:0031564">
    <property type="term" value="P:transcription antitermination"/>
    <property type="evidence" value="ECO:0007669"/>
    <property type="project" value="UniProtKB-KW"/>
</dbReference>
<dbReference type="Gene3D" id="1.10.940.10">
    <property type="entry name" value="NusB-like"/>
    <property type="match status" value="1"/>
</dbReference>
<evidence type="ECO:0000256" key="3">
    <source>
        <dbReference type="ARBA" id="ARBA00022884"/>
    </source>
</evidence>
<feature type="compositionally biased region" description="Basic residues" evidence="7">
    <location>
        <begin position="17"/>
        <end position="26"/>
    </location>
</feature>
<dbReference type="InterPro" id="IPR035926">
    <property type="entry name" value="NusB-like_sf"/>
</dbReference>
<keyword evidence="2 6" id="KW-0889">Transcription antitermination</keyword>
<comment type="caution">
    <text evidence="9">The sequence shown here is derived from an EMBL/GenBank/DDBJ whole genome shotgun (WGS) entry which is preliminary data.</text>
</comment>
<organism evidence="9 10">
    <name type="scientific">Saezia sanguinis</name>
    <dbReference type="NCBI Taxonomy" id="1965230"/>
    <lineage>
        <taxon>Bacteria</taxon>
        <taxon>Pseudomonadati</taxon>
        <taxon>Pseudomonadota</taxon>
        <taxon>Betaproteobacteria</taxon>
        <taxon>Burkholderiales</taxon>
        <taxon>Saeziaceae</taxon>
        <taxon>Saezia</taxon>
    </lineage>
</organism>
<dbReference type="InterPro" id="IPR011605">
    <property type="entry name" value="NusB_fam"/>
</dbReference>
<dbReference type="AlphaFoldDB" id="A0A433SAV3"/>
<evidence type="ECO:0000256" key="4">
    <source>
        <dbReference type="ARBA" id="ARBA00023015"/>
    </source>
</evidence>
<sequence>MNSTDSTAQPTSPDSHKTKKPQKSARRRAREFTLQGIYQWLVSDNDPGAIDAQIRGMDGFKKSDAAHYDALLHGIIADASAIDAVLAPHVDRKTTDLSPIEHAILMLGVYELQHCLDIPYRVVINEAVELAKTYGGTDGFKYVNGVLDKVAAHLRPAEVQG</sequence>
<name>A0A433SAV3_9BURK</name>
<proteinExistence type="inferred from homology"/>
<evidence type="ECO:0000259" key="8">
    <source>
        <dbReference type="Pfam" id="PF01029"/>
    </source>
</evidence>
<keyword evidence="4 6" id="KW-0805">Transcription regulation</keyword>
<protein>
    <recommendedName>
        <fullName evidence="6">Transcription antitermination protein NusB</fullName>
    </recommendedName>
    <alternativeName>
        <fullName evidence="6">Antitermination factor NusB</fullName>
    </alternativeName>
</protein>
<keyword evidence="10" id="KW-1185">Reference proteome</keyword>
<dbReference type="EMBL" id="PQSP01000008">
    <property type="protein sequence ID" value="RUS65873.1"/>
    <property type="molecule type" value="Genomic_DNA"/>
</dbReference>
<dbReference type="PANTHER" id="PTHR11078:SF3">
    <property type="entry name" value="ANTITERMINATION NUSB DOMAIN-CONTAINING PROTEIN"/>
    <property type="match status" value="1"/>
</dbReference>
<feature type="region of interest" description="Disordered" evidence="7">
    <location>
        <begin position="1"/>
        <end position="26"/>
    </location>
</feature>
<dbReference type="OrthoDB" id="9789556at2"/>
<dbReference type="HAMAP" id="MF_00073">
    <property type="entry name" value="NusB"/>
    <property type="match status" value="1"/>
</dbReference>
<dbReference type="GO" id="GO:0003723">
    <property type="term" value="F:RNA binding"/>
    <property type="evidence" value="ECO:0007669"/>
    <property type="project" value="UniProtKB-UniRule"/>
</dbReference>
<evidence type="ECO:0000256" key="6">
    <source>
        <dbReference type="HAMAP-Rule" id="MF_00073"/>
    </source>
</evidence>
<comment type="function">
    <text evidence="6">Involved in transcription antitermination. Required for transcription of ribosomal RNA (rRNA) genes. Binds specifically to the boxA antiterminator sequence of the ribosomal RNA (rrn) operons.</text>
</comment>
<evidence type="ECO:0000313" key="9">
    <source>
        <dbReference type="EMBL" id="RUS65873.1"/>
    </source>
</evidence>
<evidence type="ECO:0000256" key="1">
    <source>
        <dbReference type="ARBA" id="ARBA00005952"/>
    </source>
</evidence>
<dbReference type="Pfam" id="PF01029">
    <property type="entry name" value="NusB"/>
    <property type="match status" value="1"/>
</dbReference>
<dbReference type="SUPFAM" id="SSF48013">
    <property type="entry name" value="NusB-like"/>
    <property type="match status" value="1"/>
</dbReference>
<gene>
    <name evidence="6 9" type="primary">nusB</name>
    <name evidence="9" type="ORF">CUZ56_02473</name>
</gene>
<dbReference type="GO" id="GO:0005829">
    <property type="term" value="C:cytosol"/>
    <property type="evidence" value="ECO:0007669"/>
    <property type="project" value="TreeGrafter"/>
</dbReference>
<reference evidence="9 10" key="1">
    <citation type="submission" date="2018-01" db="EMBL/GenBank/DDBJ databases">
        <title>Saezia sanguinis gen. nov., sp. nov., in the order Burkholderiales isolated from human blood.</title>
        <authorList>
            <person name="Medina-Pascual M.J."/>
            <person name="Valdezate S."/>
            <person name="Monzon S."/>
            <person name="Cuesta I."/>
            <person name="Carrasco G."/>
            <person name="Villalon P."/>
            <person name="Saez-Nieto J.A."/>
        </authorList>
    </citation>
    <scope>NUCLEOTIDE SEQUENCE [LARGE SCALE GENOMIC DNA]</scope>
    <source>
        <strain evidence="9 10">CNM695-12</strain>
    </source>
</reference>
<dbReference type="Proteomes" id="UP000286947">
    <property type="component" value="Unassembled WGS sequence"/>
</dbReference>
<evidence type="ECO:0000256" key="5">
    <source>
        <dbReference type="ARBA" id="ARBA00023163"/>
    </source>
</evidence>
<dbReference type="RefSeq" id="WP_126980651.1">
    <property type="nucleotide sequence ID" value="NZ_PQSP01000008.1"/>
</dbReference>
<dbReference type="NCBIfam" id="TIGR01951">
    <property type="entry name" value="nusB"/>
    <property type="match status" value="1"/>
</dbReference>
<comment type="similarity">
    <text evidence="1 6">Belongs to the NusB family.</text>
</comment>
<evidence type="ECO:0000256" key="2">
    <source>
        <dbReference type="ARBA" id="ARBA00022814"/>
    </source>
</evidence>
<dbReference type="PANTHER" id="PTHR11078">
    <property type="entry name" value="N UTILIZATION SUBSTANCE PROTEIN B-RELATED"/>
    <property type="match status" value="1"/>
</dbReference>
<feature type="domain" description="NusB/RsmB/TIM44" evidence="8">
    <location>
        <begin position="27"/>
        <end position="151"/>
    </location>
</feature>
<accession>A0A433SAV3</accession>
<keyword evidence="3 6" id="KW-0694">RNA-binding</keyword>
<dbReference type="GO" id="GO:0006353">
    <property type="term" value="P:DNA-templated transcription termination"/>
    <property type="evidence" value="ECO:0007669"/>
    <property type="project" value="UniProtKB-UniRule"/>
</dbReference>
<evidence type="ECO:0000256" key="7">
    <source>
        <dbReference type="SAM" id="MobiDB-lite"/>
    </source>
</evidence>
<keyword evidence="5 6" id="KW-0804">Transcription</keyword>
<dbReference type="InterPro" id="IPR006027">
    <property type="entry name" value="NusB_RsmB_TIM44"/>
</dbReference>